<evidence type="ECO:0000256" key="1">
    <source>
        <dbReference type="SAM" id="MobiDB-lite"/>
    </source>
</evidence>
<accession>S9UL35</accession>
<dbReference type="AlphaFoldDB" id="S9UL35"/>
<evidence type="ECO:0000256" key="2">
    <source>
        <dbReference type="SAM" id="SignalP"/>
    </source>
</evidence>
<evidence type="ECO:0008006" key="5">
    <source>
        <dbReference type="Google" id="ProtNLM"/>
    </source>
</evidence>
<feature type="signal peptide" evidence="2">
    <location>
        <begin position="1"/>
        <end position="18"/>
    </location>
</feature>
<keyword evidence="2" id="KW-0732">Signal</keyword>
<gene>
    <name evidence="3" type="ORF">STCU_12053</name>
</gene>
<evidence type="ECO:0000313" key="4">
    <source>
        <dbReference type="Proteomes" id="UP000015354"/>
    </source>
</evidence>
<feature type="region of interest" description="Disordered" evidence="1">
    <location>
        <begin position="65"/>
        <end position="87"/>
    </location>
</feature>
<dbReference type="EMBL" id="ATMH01012117">
    <property type="protein sequence ID" value="EPY15401.1"/>
    <property type="molecule type" value="Genomic_DNA"/>
</dbReference>
<feature type="compositionally biased region" description="Pro residues" evidence="1">
    <location>
        <begin position="211"/>
        <end position="221"/>
    </location>
</feature>
<comment type="caution">
    <text evidence="3">The sequence shown here is derived from an EMBL/GenBank/DDBJ whole genome shotgun (WGS) entry which is preliminary data.</text>
</comment>
<dbReference type="Proteomes" id="UP000015354">
    <property type="component" value="Unassembled WGS sequence"/>
</dbReference>
<reference evidence="3 4" key="1">
    <citation type="journal article" date="2013" name="PLoS ONE">
        <title>Predicting the Proteins of Angomonas deanei, Strigomonas culicis and Their Respective Endosymbionts Reveals New Aspects of the Trypanosomatidae Family.</title>
        <authorList>
            <person name="Motta M.C."/>
            <person name="Martins A.C."/>
            <person name="de Souza S.S."/>
            <person name="Catta-Preta C.M."/>
            <person name="Silva R."/>
            <person name="Klein C.C."/>
            <person name="de Almeida L.G."/>
            <person name="de Lima Cunha O."/>
            <person name="Ciapina L.P."/>
            <person name="Brocchi M."/>
            <person name="Colabardini A.C."/>
            <person name="de Araujo Lima B."/>
            <person name="Machado C.R."/>
            <person name="de Almeida Soares C.M."/>
            <person name="Probst C.M."/>
            <person name="de Menezes C.B."/>
            <person name="Thompson C.E."/>
            <person name="Bartholomeu D.C."/>
            <person name="Gradia D.F."/>
            <person name="Pavoni D.P."/>
            <person name="Grisard E.C."/>
            <person name="Fantinatti-Garboggini F."/>
            <person name="Marchini F.K."/>
            <person name="Rodrigues-Luiz G.F."/>
            <person name="Wagner G."/>
            <person name="Goldman G.H."/>
            <person name="Fietto J.L."/>
            <person name="Elias M.C."/>
            <person name="Goldman M.H."/>
            <person name="Sagot M.F."/>
            <person name="Pereira M."/>
            <person name="Stoco P.H."/>
            <person name="de Mendonca-Neto R.P."/>
            <person name="Teixeira S.M."/>
            <person name="Maciel T.E."/>
            <person name="de Oliveira Mendes T.A."/>
            <person name="Urmenyi T.P."/>
            <person name="de Souza W."/>
            <person name="Schenkman S."/>
            <person name="de Vasconcelos A.T."/>
        </authorList>
    </citation>
    <scope>NUCLEOTIDE SEQUENCE [LARGE SCALE GENOMIC DNA]</scope>
</reference>
<protein>
    <recommendedName>
        <fullName evidence="5">Proteophosphoglycan ppg4</fullName>
    </recommendedName>
</protein>
<feature type="compositionally biased region" description="Polar residues" evidence="1">
    <location>
        <begin position="69"/>
        <end position="86"/>
    </location>
</feature>
<proteinExistence type="predicted"/>
<keyword evidence="4" id="KW-1185">Reference proteome</keyword>
<feature type="compositionally biased region" description="Basic residues" evidence="1">
    <location>
        <begin position="294"/>
        <end position="311"/>
    </location>
</feature>
<organism evidence="3 4">
    <name type="scientific">Strigomonas culicis</name>
    <dbReference type="NCBI Taxonomy" id="28005"/>
    <lineage>
        <taxon>Eukaryota</taxon>
        <taxon>Discoba</taxon>
        <taxon>Euglenozoa</taxon>
        <taxon>Kinetoplastea</taxon>
        <taxon>Metakinetoplastina</taxon>
        <taxon>Trypanosomatida</taxon>
        <taxon>Trypanosomatidae</taxon>
        <taxon>Strigomonadinae</taxon>
        <taxon>Strigomonas</taxon>
    </lineage>
</organism>
<feature type="region of interest" description="Disordered" evidence="1">
    <location>
        <begin position="195"/>
        <end position="343"/>
    </location>
</feature>
<sequence length="343" mass="36791">MMCIKIDLFVSLSFLTLLQKEKDIYTIKTTANTSLTDTKEKRKRSVEALFNKYSFLVSMSKSNTSRSSTVHADTPSTAGNEQSVQEDATAAKMEYPNFPFLFEGDLFQNIHASTDNDPSKPFAADDAVDGVEAFEFPFLFEGDAGAGTTTTAPTAPREVGKDEDVGFSFLDFTSDTNPLVTNDLIIPTESSAKNGSAVAANGTSPVRHPATPSPSSEPPGVPAEAAPTVTLRKAEEAASQEPPAAPPHAHPSAQTLTSVTAHCNEEEEEAAEGSAAARGGYRVTSMPPPSAPPRVRRRARGPSGRRHRPRGHPTLPQHPPARELPSAAKHTGSMPRRMERQAR</sequence>
<name>S9UL35_9TRYP</name>
<evidence type="ECO:0000313" key="3">
    <source>
        <dbReference type="EMBL" id="EPY15401.1"/>
    </source>
</evidence>
<feature type="chain" id="PRO_5004558062" description="Proteophosphoglycan ppg4" evidence="2">
    <location>
        <begin position="19"/>
        <end position="343"/>
    </location>
</feature>